<feature type="transmembrane region" description="Helical" evidence="1">
    <location>
        <begin position="20"/>
        <end position="37"/>
    </location>
</feature>
<proteinExistence type="predicted"/>
<dbReference type="AlphaFoldDB" id="A0A9N9XCB6"/>
<dbReference type="GO" id="GO:0042420">
    <property type="term" value="P:dopamine catabolic process"/>
    <property type="evidence" value="ECO:0007669"/>
    <property type="project" value="TreeGrafter"/>
</dbReference>
<dbReference type="GO" id="GO:0030667">
    <property type="term" value="C:secretory granule membrane"/>
    <property type="evidence" value="ECO:0007669"/>
    <property type="project" value="TreeGrafter"/>
</dbReference>
<evidence type="ECO:0000259" key="2">
    <source>
        <dbReference type="PROSITE" id="PS50836"/>
    </source>
</evidence>
<dbReference type="PANTHER" id="PTHR10157:SF40">
    <property type="entry name" value="MOXD1 HOMOLOG 2"/>
    <property type="match status" value="1"/>
</dbReference>
<evidence type="ECO:0000313" key="4">
    <source>
        <dbReference type="Proteomes" id="UP001153709"/>
    </source>
</evidence>
<dbReference type="Proteomes" id="UP001153709">
    <property type="component" value="Chromosome 4"/>
</dbReference>
<accession>A0A9N9XCB6</accession>
<dbReference type="GO" id="GO:0005615">
    <property type="term" value="C:extracellular space"/>
    <property type="evidence" value="ECO:0007669"/>
    <property type="project" value="TreeGrafter"/>
</dbReference>
<keyword evidence="1" id="KW-0472">Membrane</keyword>
<dbReference type="OrthoDB" id="19261at2759"/>
<dbReference type="InterPro" id="IPR000945">
    <property type="entry name" value="DBH-like"/>
</dbReference>
<dbReference type="SUPFAM" id="SSF49344">
    <property type="entry name" value="CBD9-like"/>
    <property type="match status" value="1"/>
</dbReference>
<sequence>MLDEECLWLSKSFPSLTMDAIQRVVSVFLVLCFVNVSECARWAHSVYLSPDYRLLWSLGPGPQDITFEVQVRTLGYVGFGFSKDGRMAGSDMVIGWVDHKQVYFQPLTVSSKMILNIKRSQNYDEESLPTAS</sequence>
<feature type="domain" description="DOMON" evidence="2">
    <location>
        <begin position="50"/>
        <end position="132"/>
    </location>
</feature>
<dbReference type="CDD" id="cd09631">
    <property type="entry name" value="DOMON_DOH"/>
    <property type="match status" value="1"/>
</dbReference>
<dbReference type="Gene3D" id="2.60.40.1210">
    <property type="entry name" value="Cellobiose dehydrogenase, cytochrome domain"/>
    <property type="match status" value="1"/>
</dbReference>
<reference evidence="3" key="1">
    <citation type="submission" date="2022-01" db="EMBL/GenBank/DDBJ databases">
        <authorList>
            <person name="King R."/>
        </authorList>
    </citation>
    <scope>NUCLEOTIDE SEQUENCE</scope>
</reference>
<name>A0A9N9XCB6_DIABA</name>
<evidence type="ECO:0000256" key="1">
    <source>
        <dbReference type="SAM" id="Phobius"/>
    </source>
</evidence>
<dbReference type="GO" id="GO:0006589">
    <property type="term" value="P:octopamine biosynthetic process"/>
    <property type="evidence" value="ECO:0007669"/>
    <property type="project" value="TreeGrafter"/>
</dbReference>
<dbReference type="Pfam" id="PF03351">
    <property type="entry name" value="DOMON"/>
    <property type="match status" value="1"/>
</dbReference>
<dbReference type="GO" id="GO:0005507">
    <property type="term" value="F:copper ion binding"/>
    <property type="evidence" value="ECO:0007669"/>
    <property type="project" value="TreeGrafter"/>
</dbReference>
<dbReference type="PANTHER" id="PTHR10157">
    <property type="entry name" value="DOPAMINE BETA HYDROXYLASE RELATED"/>
    <property type="match status" value="1"/>
</dbReference>
<dbReference type="EMBL" id="OU898279">
    <property type="protein sequence ID" value="CAG9833769.1"/>
    <property type="molecule type" value="Genomic_DNA"/>
</dbReference>
<dbReference type="InterPro" id="IPR005018">
    <property type="entry name" value="DOMON_domain"/>
</dbReference>
<keyword evidence="1" id="KW-1133">Transmembrane helix</keyword>
<evidence type="ECO:0000313" key="3">
    <source>
        <dbReference type="EMBL" id="CAG9833769.1"/>
    </source>
</evidence>
<dbReference type="PROSITE" id="PS50836">
    <property type="entry name" value="DOMON"/>
    <property type="match status" value="1"/>
</dbReference>
<dbReference type="GO" id="GO:0042421">
    <property type="term" value="P:norepinephrine biosynthetic process"/>
    <property type="evidence" value="ECO:0007669"/>
    <property type="project" value="TreeGrafter"/>
</dbReference>
<gene>
    <name evidence="3" type="ORF">DIABBA_LOCUS7144</name>
</gene>
<dbReference type="GO" id="GO:0004500">
    <property type="term" value="F:dopamine beta-monooxygenase activity"/>
    <property type="evidence" value="ECO:0007669"/>
    <property type="project" value="InterPro"/>
</dbReference>
<organism evidence="3 4">
    <name type="scientific">Diabrotica balteata</name>
    <name type="common">Banded cucumber beetle</name>
    <dbReference type="NCBI Taxonomy" id="107213"/>
    <lineage>
        <taxon>Eukaryota</taxon>
        <taxon>Metazoa</taxon>
        <taxon>Ecdysozoa</taxon>
        <taxon>Arthropoda</taxon>
        <taxon>Hexapoda</taxon>
        <taxon>Insecta</taxon>
        <taxon>Pterygota</taxon>
        <taxon>Neoptera</taxon>
        <taxon>Endopterygota</taxon>
        <taxon>Coleoptera</taxon>
        <taxon>Polyphaga</taxon>
        <taxon>Cucujiformia</taxon>
        <taxon>Chrysomeloidea</taxon>
        <taxon>Chrysomelidae</taxon>
        <taxon>Galerucinae</taxon>
        <taxon>Diabroticina</taxon>
        <taxon>Diabroticites</taxon>
        <taxon>Diabrotica</taxon>
    </lineage>
</organism>
<keyword evidence="1" id="KW-0812">Transmembrane</keyword>
<keyword evidence="4" id="KW-1185">Reference proteome</keyword>
<dbReference type="InterPro" id="IPR045266">
    <property type="entry name" value="DOH_DOMON"/>
</dbReference>
<protein>
    <recommendedName>
        <fullName evidence="2">DOMON domain-containing protein</fullName>
    </recommendedName>
</protein>